<keyword evidence="1" id="KW-0175">Coiled coil</keyword>
<sequence>MRRCTDRDQNIHNLKAALDNAELENLVDELLTRNQRALVRLQELQIDRLSQPNPSTVDETSEEWQIAHGILESLETLISLRPRASSDDDDHFLSIIPPSSVLRKLHKTLALEPHPGWRGNLPETRATALRDDSTVKVRAAPQAAAVPAQTTAAAAPAAAASTSSSPAPTSITPAASTAAPTTTPYAGYTYAYSAQQAQAYRPAAGASAAAAYTPYKTGATSYYQNYLQSAQAQPQYYGQQAYGAGAANQQPYAAYTNWFAHAQQYAAAAANSAATGRGTPQPATATAAYGYYQQPAVAQQQQRPAAPATAVANTAAMNKTASVSNGVGVPGVWGGYAMGQQPTLPARTAPATTATPVATNGVYQAPQQQSYYGAYQTPQQPAATQQSAAR</sequence>
<comment type="caution">
    <text evidence="3">The sequence shown here is derived from an EMBL/GenBank/DDBJ whole genome shotgun (WGS) entry which is preliminary data.</text>
</comment>
<evidence type="ECO:0000256" key="1">
    <source>
        <dbReference type="SAM" id="Coils"/>
    </source>
</evidence>
<dbReference type="Proteomes" id="UP001213000">
    <property type="component" value="Unassembled WGS sequence"/>
</dbReference>
<organism evidence="3 4">
    <name type="scientific">Leucocoprinus birnbaumii</name>
    <dbReference type="NCBI Taxonomy" id="56174"/>
    <lineage>
        <taxon>Eukaryota</taxon>
        <taxon>Fungi</taxon>
        <taxon>Dikarya</taxon>
        <taxon>Basidiomycota</taxon>
        <taxon>Agaricomycotina</taxon>
        <taxon>Agaricomycetes</taxon>
        <taxon>Agaricomycetidae</taxon>
        <taxon>Agaricales</taxon>
        <taxon>Agaricineae</taxon>
        <taxon>Agaricaceae</taxon>
        <taxon>Leucocoprinus</taxon>
    </lineage>
</organism>
<feature type="region of interest" description="Disordered" evidence="2">
    <location>
        <begin position="157"/>
        <end position="178"/>
    </location>
</feature>
<gene>
    <name evidence="3" type="ORF">NP233_g8729</name>
</gene>
<name>A0AAD5VNG8_9AGAR</name>
<dbReference type="EMBL" id="JANIEX010000725">
    <property type="protein sequence ID" value="KAJ3563760.1"/>
    <property type="molecule type" value="Genomic_DNA"/>
</dbReference>
<evidence type="ECO:0000313" key="3">
    <source>
        <dbReference type="EMBL" id="KAJ3563760.1"/>
    </source>
</evidence>
<protein>
    <submittedName>
        <fullName evidence="3">Uncharacterized protein</fullName>
    </submittedName>
</protein>
<keyword evidence="4" id="KW-1185">Reference proteome</keyword>
<evidence type="ECO:0000313" key="4">
    <source>
        <dbReference type="Proteomes" id="UP001213000"/>
    </source>
</evidence>
<accession>A0AAD5VNG8</accession>
<dbReference type="AlphaFoldDB" id="A0AAD5VNG8"/>
<feature type="coiled-coil region" evidence="1">
    <location>
        <begin position="20"/>
        <end position="47"/>
    </location>
</feature>
<evidence type="ECO:0000256" key="2">
    <source>
        <dbReference type="SAM" id="MobiDB-lite"/>
    </source>
</evidence>
<reference evidence="3" key="1">
    <citation type="submission" date="2022-07" db="EMBL/GenBank/DDBJ databases">
        <title>Genome Sequence of Leucocoprinus birnbaumii.</title>
        <authorList>
            <person name="Buettner E."/>
        </authorList>
    </citation>
    <scope>NUCLEOTIDE SEQUENCE</scope>
    <source>
        <strain evidence="3">VT141</strain>
    </source>
</reference>
<proteinExistence type="predicted"/>